<evidence type="ECO:0000313" key="1">
    <source>
        <dbReference type="EMBL" id="UOQ43366.1"/>
    </source>
</evidence>
<evidence type="ECO:0000313" key="2">
    <source>
        <dbReference type="Proteomes" id="UP000831787"/>
    </source>
</evidence>
<protein>
    <submittedName>
        <fullName evidence="1">Uncharacterized protein</fullName>
    </submittedName>
</protein>
<proteinExistence type="predicted"/>
<gene>
    <name evidence="1" type="ORF">MUN89_15760</name>
</gene>
<reference evidence="1 2" key="1">
    <citation type="submission" date="2022-04" db="EMBL/GenBank/DDBJ databases">
        <title>Halobacillus sp. isolated from saltern.</title>
        <authorList>
            <person name="Won M."/>
            <person name="Lee C.-M."/>
            <person name="Woen H.-Y."/>
            <person name="Kwon S.-W."/>
        </authorList>
    </citation>
    <scope>NUCLEOTIDE SEQUENCE [LARGE SCALE GENOMIC DNA]</scope>
    <source>
        <strain evidence="1 2">SSBR10-3</strain>
    </source>
</reference>
<organism evidence="1 2">
    <name type="scientific">Halobacillus salinarum</name>
    <dbReference type="NCBI Taxonomy" id="2932257"/>
    <lineage>
        <taxon>Bacteria</taxon>
        <taxon>Bacillati</taxon>
        <taxon>Bacillota</taxon>
        <taxon>Bacilli</taxon>
        <taxon>Bacillales</taxon>
        <taxon>Bacillaceae</taxon>
        <taxon>Halobacillus</taxon>
    </lineage>
</organism>
<keyword evidence="2" id="KW-1185">Reference proteome</keyword>
<dbReference type="Proteomes" id="UP000831787">
    <property type="component" value="Chromosome"/>
</dbReference>
<name>A0ABY4EGV2_9BACI</name>
<sequence length="92" mass="10944">MDGHLQVLEQLLTTAFLLTHTNWIDFQHFQDGLPIQLEKHDGDLQLIKNSRLDEYIQKNCQFSNWNHFICYLLEEHSVRKLGYSLIDYGKHS</sequence>
<dbReference type="RefSeq" id="WP_244708725.1">
    <property type="nucleotide sequence ID" value="NZ_CP095073.1"/>
</dbReference>
<dbReference type="EMBL" id="CP095073">
    <property type="protein sequence ID" value="UOQ43366.1"/>
    <property type="molecule type" value="Genomic_DNA"/>
</dbReference>
<accession>A0ABY4EGV2</accession>